<keyword evidence="10 12" id="KW-0269">Exonuclease</keyword>
<comment type="subunit">
    <text evidence="12">Homodimer, may be a subunit of the RNA degradosome.</text>
</comment>
<reference evidence="15 16" key="1">
    <citation type="journal article" date="2014" name="Genome Announc.">
        <title>Complete Genome Sequences of Fish Pathogenic Weissella ceti Strains WS74 and WS105.</title>
        <authorList>
            <person name="Figueiredo H.C."/>
            <person name="Leal C.A."/>
            <person name="Dorella F.A."/>
            <person name="Carvalho A.F."/>
            <person name="Soares S.C."/>
            <person name="Pereira F.L."/>
            <person name="Azevedo V.A."/>
        </authorList>
    </citation>
    <scope>NUCLEOTIDE SEQUENCE [LARGE SCALE GENOMIC DNA]</scope>
    <source>
        <strain evidence="15 16">WS74</strain>
    </source>
</reference>
<keyword evidence="7 12" id="KW-0255">Endonuclease</keyword>
<keyword evidence="11 12" id="KW-0694">RNA-binding</keyword>
<keyword evidence="16" id="KW-1185">Reference proteome</keyword>
<sequence>MSTTLNIMPFGGVRENGKNMYAVTVNEDIFILDAGLKYPESDLLGVDVVIPDFEYLVEHADQVRGIFLSHGHADAIGALPYLLSKMQAPVFGSELTLELAKLAVEAEPLAKGFDDYHVVNENSEVAMDSVTVSFFKTTHTIPESLGINLETEEGQVVYTGDFKFDTTATPTYQTDLARLAEIGNKGVIALLADAAGTANTSATDHETDLGKYVLESFRAHAKERIIVATVASNILRIQQVIDAAFKTGRRIVLSGNDIEKVVRTALRLNKLELPMRENELFVSMKNMDKLAPEETVILETGRMGEPVRHLQRMAQGEDRNVQIQEGDFVFIATTPAVAMEGFVARTRDVLFRAGASVQQISTDKKSSGHASRDDFQLLLNLLKPQNVIPVQGEYRVLNSAAKAAYAVGYTPDHVFLLENGDRLNYADGEMELGGSVQVTSTMIDGSGVGDIGSIVLNDRRILSEDGVFIAVVTIDRKKKKVVAKPKLDSRGFVYVKTSRDLIREASDLVENTVTEGIQNTKEFDWSNLKNSVRDVLGKFLYEQTHRKPVILPVIMEANQNGRRRKKTPAKNGNNNANANKKANNAEGGQANKQGNKKQNNNNKKKQAPKANANKPAEQNRPGNKPEGAAPKKRRRQRKPKAAAQTPATEAQAPKAE</sequence>
<evidence type="ECO:0000256" key="5">
    <source>
        <dbReference type="ARBA" id="ARBA00022722"/>
    </source>
</evidence>
<dbReference type="InterPro" id="IPR055132">
    <property type="entry name" value="RNase_J_b_CASP"/>
</dbReference>
<dbReference type="Gene3D" id="3.40.50.10710">
    <property type="entry name" value="Metallo-hydrolase/oxidoreductase"/>
    <property type="match status" value="1"/>
</dbReference>
<dbReference type="InterPro" id="IPR041636">
    <property type="entry name" value="RNase_J_C"/>
</dbReference>
<dbReference type="GO" id="GO:0003723">
    <property type="term" value="F:RNA binding"/>
    <property type="evidence" value="ECO:0007669"/>
    <property type="project" value="UniProtKB-UniRule"/>
</dbReference>
<dbReference type="Pfam" id="PF00753">
    <property type="entry name" value="Lactamase_B"/>
    <property type="match status" value="1"/>
</dbReference>
<feature type="compositionally biased region" description="Low complexity" evidence="13">
    <location>
        <begin position="608"/>
        <end position="619"/>
    </location>
</feature>
<comment type="cofactor">
    <cofactor evidence="1">
        <name>Zn(2+)</name>
        <dbReference type="ChEBI" id="CHEBI:29105"/>
    </cofactor>
</comment>
<dbReference type="PATRIC" id="fig|759620.7.peg.401"/>
<dbReference type="GO" id="GO:0008270">
    <property type="term" value="F:zinc ion binding"/>
    <property type="evidence" value="ECO:0007669"/>
    <property type="project" value="InterPro"/>
</dbReference>
<evidence type="ECO:0000256" key="7">
    <source>
        <dbReference type="ARBA" id="ARBA00022759"/>
    </source>
</evidence>
<reference evidence="16" key="2">
    <citation type="submission" date="2014-08" db="EMBL/GenBank/DDBJ databases">
        <title>Complete genome of Weissella ceti strain WS74 isolated from diseased rainbow trout in Brazil.</title>
        <authorList>
            <person name="Figueiredo H.C.P."/>
            <person name="Leal C.A.G."/>
            <person name="Pereira F.L."/>
            <person name="Soares S.C."/>
            <person name="Dorella F.A."/>
            <person name="Carvalho A.F."/>
            <person name="Azevedo V.A.C."/>
        </authorList>
    </citation>
    <scope>NUCLEOTIDE SEQUENCE [LARGE SCALE GENOMIC DNA]</scope>
    <source>
        <strain evidence="16">WS74</strain>
    </source>
</reference>
<comment type="similarity">
    <text evidence="12">Belongs to the metallo-beta-lactamase superfamily. RNA-metabolizing metallo-beta-lactamase-like family. Bacterial RNase J subfamily.</text>
</comment>
<evidence type="ECO:0000256" key="11">
    <source>
        <dbReference type="ARBA" id="ARBA00022884"/>
    </source>
</evidence>
<evidence type="ECO:0000256" key="12">
    <source>
        <dbReference type="HAMAP-Rule" id="MF_01491"/>
    </source>
</evidence>
<dbReference type="EMBL" id="CP009223">
    <property type="protein sequence ID" value="AIM62667.1"/>
    <property type="molecule type" value="Genomic_DNA"/>
</dbReference>
<dbReference type="InterPro" id="IPR011108">
    <property type="entry name" value="RMMBL"/>
</dbReference>
<dbReference type="FunFam" id="3.10.20.580:FF:000001">
    <property type="entry name" value="Ribonuclease J"/>
    <property type="match status" value="1"/>
</dbReference>
<evidence type="ECO:0000313" key="16">
    <source>
        <dbReference type="Proteomes" id="UP000029079"/>
    </source>
</evidence>
<accession>A0A075TZP6</accession>
<dbReference type="InterPro" id="IPR036866">
    <property type="entry name" value="RibonucZ/Hydroxyglut_hydro"/>
</dbReference>
<dbReference type="Gene3D" id="3.10.20.580">
    <property type="match status" value="1"/>
</dbReference>
<evidence type="ECO:0000256" key="9">
    <source>
        <dbReference type="ARBA" id="ARBA00022833"/>
    </source>
</evidence>
<dbReference type="HAMAP" id="MF_01491">
    <property type="entry name" value="RNase_J_bact"/>
    <property type="match status" value="1"/>
</dbReference>
<keyword evidence="6" id="KW-0479">Metal-binding</keyword>
<dbReference type="OrthoDB" id="9758375at2"/>
<dbReference type="GO" id="GO:0005737">
    <property type="term" value="C:cytoplasm"/>
    <property type="evidence" value="ECO:0007669"/>
    <property type="project" value="UniProtKB-SubCell"/>
</dbReference>
<dbReference type="GO" id="GO:0004534">
    <property type="term" value="F:5'-3' RNA exonuclease activity"/>
    <property type="evidence" value="ECO:0007669"/>
    <property type="project" value="UniProtKB-UniRule"/>
</dbReference>
<comment type="function">
    <text evidence="12">An RNase that has 5'-3' exonuclease and possibly endonuclease activity. Involved in maturation of rRNA and in some organisms also mRNA maturation and/or decay.</text>
</comment>
<evidence type="ECO:0000256" key="10">
    <source>
        <dbReference type="ARBA" id="ARBA00022839"/>
    </source>
</evidence>
<feature type="compositionally biased region" description="Low complexity" evidence="13">
    <location>
        <begin position="569"/>
        <end position="601"/>
    </location>
</feature>
<dbReference type="InterPro" id="IPR042173">
    <property type="entry name" value="RNase_J_2"/>
</dbReference>
<feature type="domain" description="Metallo-beta-lactamase" evidence="14">
    <location>
        <begin position="17"/>
        <end position="220"/>
    </location>
</feature>
<dbReference type="Pfam" id="PF22505">
    <property type="entry name" value="RNase_J_b_CASP"/>
    <property type="match status" value="1"/>
</dbReference>
<dbReference type="KEGG" id="wci:WS105_0412"/>
<evidence type="ECO:0000256" key="6">
    <source>
        <dbReference type="ARBA" id="ARBA00022723"/>
    </source>
</evidence>
<dbReference type="CDD" id="cd07714">
    <property type="entry name" value="RNaseJ_MBL-fold"/>
    <property type="match status" value="1"/>
</dbReference>
<keyword evidence="9" id="KW-0862">Zinc</keyword>
<dbReference type="SUPFAM" id="SSF56281">
    <property type="entry name" value="Metallo-hydrolase/oxidoreductase"/>
    <property type="match status" value="1"/>
</dbReference>
<feature type="compositionally biased region" description="Low complexity" evidence="13">
    <location>
        <begin position="641"/>
        <end position="656"/>
    </location>
</feature>
<feature type="region of interest" description="Disordered" evidence="13">
    <location>
        <begin position="557"/>
        <end position="656"/>
    </location>
</feature>
<protein>
    <recommendedName>
        <fullName evidence="12">Ribonuclease J</fullName>
        <shortName evidence="12">RNase J</shortName>
        <ecNumber evidence="12">3.1.-.-</ecNumber>
    </recommendedName>
</protein>
<keyword evidence="8 12" id="KW-0378">Hydrolase</keyword>
<dbReference type="NCBIfam" id="TIGR00649">
    <property type="entry name" value="MG423"/>
    <property type="match status" value="1"/>
</dbReference>
<dbReference type="SMART" id="SM00849">
    <property type="entry name" value="Lactamase_B"/>
    <property type="match status" value="1"/>
</dbReference>
<evidence type="ECO:0000256" key="3">
    <source>
        <dbReference type="ARBA" id="ARBA00022490"/>
    </source>
</evidence>
<dbReference type="PANTHER" id="PTHR43694:SF4">
    <property type="entry name" value="RIBONUCLEASE J 2"/>
    <property type="match status" value="1"/>
</dbReference>
<dbReference type="KEGG" id="wct:WS74_0415"/>
<dbReference type="STRING" id="759620.WS105_0412"/>
<evidence type="ECO:0000256" key="2">
    <source>
        <dbReference type="ARBA" id="ARBA00004496"/>
    </source>
</evidence>
<dbReference type="EC" id="3.1.-.-" evidence="12"/>
<keyword evidence="3 12" id="KW-0963">Cytoplasm</keyword>
<dbReference type="Gene3D" id="3.60.15.10">
    <property type="entry name" value="Ribonuclease Z/Hydroxyacylglutathione hydrolase-like"/>
    <property type="match status" value="1"/>
</dbReference>
<dbReference type="InterPro" id="IPR030854">
    <property type="entry name" value="RNase_J_bac"/>
</dbReference>
<dbReference type="AlphaFoldDB" id="A0A075TZP6"/>
<evidence type="ECO:0000256" key="8">
    <source>
        <dbReference type="ARBA" id="ARBA00022801"/>
    </source>
</evidence>
<evidence type="ECO:0000313" key="15">
    <source>
        <dbReference type="EMBL" id="AIM62667.1"/>
    </source>
</evidence>
<dbReference type="RefSeq" id="WP_009765487.1">
    <property type="nucleotide sequence ID" value="NZ_CP009223.1"/>
</dbReference>
<dbReference type="InterPro" id="IPR004613">
    <property type="entry name" value="RNase_J"/>
</dbReference>
<dbReference type="KEGG" id="wce:WS08_0414"/>
<comment type="subcellular location">
    <subcellularLocation>
        <location evidence="2 12">Cytoplasm</location>
    </subcellularLocation>
</comment>
<gene>
    <name evidence="12" type="primary">rnj</name>
    <name evidence="15" type="ORF">WS74_0415</name>
</gene>
<evidence type="ECO:0000259" key="14">
    <source>
        <dbReference type="SMART" id="SM00849"/>
    </source>
</evidence>
<feature type="compositionally biased region" description="Basic residues" evidence="13">
    <location>
        <begin position="630"/>
        <end position="640"/>
    </location>
</feature>
<dbReference type="Proteomes" id="UP000029079">
    <property type="component" value="Chromosome"/>
</dbReference>
<proteinExistence type="inferred from homology"/>
<keyword evidence="4 12" id="KW-0698">rRNA processing</keyword>
<organism evidence="15 16">
    <name type="scientific">Weissella ceti</name>
    <dbReference type="NCBI Taxonomy" id="759620"/>
    <lineage>
        <taxon>Bacteria</taxon>
        <taxon>Bacillati</taxon>
        <taxon>Bacillota</taxon>
        <taxon>Bacilli</taxon>
        <taxon>Lactobacillales</taxon>
        <taxon>Lactobacillaceae</taxon>
        <taxon>Weissella</taxon>
    </lineage>
</organism>
<dbReference type="InterPro" id="IPR001279">
    <property type="entry name" value="Metallo-B-lactamas"/>
</dbReference>
<keyword evidence="5 12" id="KW-0540">Nuclease</keyword>
<evidence type="ECO:0000256" key="1">
    <source>
        <dbReference type="ARBA" id="ARBA00001947"/>
    </source>
</evidence>
<evidence type="ECO:0000256" key="4">
    <source>
        <dbReference type="ARBA" id="ARBA00022552"/>
    </source>
</evidence>
<evidence type="ECO:0000256" key="13">
    <source>
        <dbReference type="SAM" id="MobiDB-lite"/>
    </source>
</evidence>
<name>A0A075TZP6_9LACO</name>
<comment type="caution">
    <text evidence="12">Lacks conserved residue(s) required for the propagation of feature annotation.</text>
</comment>
<dbReference type="GO" id="GO:0006364">
    <property type="term" value="P:rRNA processing"/>
    <property type="evidence" value="ECO:0007669"/>
    <property type="project" value="UniProtKB-UniRule"/>
</dbReference>
<dbReference type="Pfam" id="PF17770">
    <property type="entry name" value="RNase_J_C"/>
    <property type="match status" value="1"/>
</dbReference>
<dbReference type="PANTHER" id="PTHR43694">
    <property type="entry name" value="RIBONUCLEASE J"/>
    <property type="match status" value="1"/>
</dbReference>
<dbReference type="GO" id="GO:0004521">
    <property type="term" value="F:RNA endonuclease activity"/>
    <property type="evidence" value="ECO:0007669"/>
    <property type="project" value="UniProtKB-UniRule"/>
</dbReference>
<dbReference type="Pfam" id="PF07521">
    <property type="entry name" value="RMMBL"/>
    <property type="match status" value="1"/>
</dbReference>